<evidence type="ECO:0008006" key="13">
    <source>
        <dbReference type="Google" id="ProtNLM"/>
    </source>
</evidence>
<keyword evidence="4" id="KW-0732">Signal</keyword>
<dbReference type="GO" id="GO:0033005">
    <property type="term" value="P:positive regulation of mast cell activation"/>
    <property type="evidence" value="ECO:0007669"/>
    <property type="project" value="TreeGrafter"/>
</dbReference>
<keyword evidence="9" id="KW-0393">Immunoglobulin domain</keyword>
<sequence length="384" mass="42582">MFQKEFHDFNPILLAGDVKRENLGHFVMAAVGGHVQGGQVVVGDVVHRHVVLEEKLDTVQVQVSGLVGQPVTLPCAHSTASEVTTTCWGRGACGWSPCSNQLIGTNAVVGKLISQQSQISTEQRLKFLLRAKFFKLKLLLTPLLQNRLAQAMSHTQGAKEPHVAREPQFADHWTNEYRVTIRRNKPYKLNGIIQKGNVSLTIKNAAQSHSGMYCCCVKHSGWFNDLKVNMLLNIKPPPLTVTSFPTSPGVPASAATLPNIREKLLIFSSPDNRNPAYRNRRKHICQFTTELSPSRWGTALWHGFQVALGNGNETHGALYLGTSISAMILLTTLPAIVTKKHLRTRRKVIKISKLSPNSPKNETLQNTAAVRYQAENKIHFENNL</sequence>
<keyword evidence="5 10" id="KW-1133">Transmembrane helix</keyword>
<keyword evidence="12" id="KW-1185">Reference proteome</keyword>
<dbReference type="GO" id="GO:0005886">
    <property type="term" value="C:plasma membrane"/>
    <property type="evidence" value="ECO:0007669"/>
    <property type="project" value="UniProtKB-SubCell"/>
</dbReference>
<reference evidence="11" key="1">
    <citation type="submission" date="2023-06" db="EMBL/GenBank/DDBJ databases">
        <title>Reference genome for the Northern bat (Eptesicus nilssonii), a most northern bat species.</title>
        <authorList>
            <person name="Laine V.N."/>
            <person name="Pulliainen A.T."/>
            <person name="Lilley T.M."/>
        </authorList>
    </citation>
    <scope>NUCLEOTIDE SEQUENCE</scope>
    <source>
        <strain evidence="11">BLF_Eptnil</strain>
        <tissue evidence="11">Kidney</tissue>
    </source>
</reference>
<evidence type="ECO:0000256" key="1">
    <source>
        <dbReference type="ARBA" id="ARBA00004251"/>
    </source>
</evidence>
<keyword evidence="8" id="KW-0325">Glycoprotein</keyword>
<dbReference type="GO" id="GO:0001786">
    <property type="term" value="F:phosphatidylserine binding"/>
    <property type="evidence" value="ECO:0007669"/>
    <property type="project" value="TreeGrafter"/>
</dbReference>
<dbReference type="GO" id="GO:0001618">
    <property type="term" value="F:virus receptor activity"/>
    <property type="evidence" value="ECO:0007669"/>
    <property type="project" value="TreeGrafter"/>
</dbReference>
<dbReference type="AlphaFoldDB" id="A0AA40LJA3"/>
<dbReference type="SUPFAM" id="SSF48726">
    <property type="entry name" value="Immunoglobulin"/>
    <property type="match status" value="1"/>
</dbReference>
<evidence type="ECO:0000256" key="9">
    <source>
        <dbReference type="ARBA" id="ARBA00023319"/>
    </source>
</evidence>
<feature type="transmembrane region" description="Helical" evidence="10">
    <location>
        <begin position="317"/>
        <end position="337"/>
    </location>
</feature>
<evidence type="ECO:0000313" key="11">
    <source>
        <dbReference type="EMBL" id="KAK1333688.1"/>
    </source>
</evidence>
<evidence type="ECO:0000256" key="5">
    <source>
        <dbReference type="ARBA" id="ARBA00022989"/>
    </source>
</evidence>
<dbReference type="InterPro" id="IPR036179">
    <property type="entry name" value="Ig-like_dom_sf"/>
</dbReference>
<dbReference type="PANTHER" id="PTHR47009:SF1">
    <property type="entry name" value="HEPATITIS A VIRUS CELLULAR RECEPTOR 1"/>
    <property type="match status" value="1"/>
</dbReference>
<organism evidence="11 12">
    <name type="scientific">Cnephaeus nilssonii</name>
    <name type="common">Northern bat</name>
    <name type="synonym">Eptesicus nilssonii</name>
    <dbReference type="NCBI Taxonomy" id="3371016"/>
    <lineage>
        <taxon>Eukaryota</taxon>
        <taxon>Metazoa</taxon>
        <taxon>Chordata</taxon>
        <taxon>Craniata</taxon>
        <taxon>Vertebrata</taxon>
        <taxon>Euteleostomi</taxon>
        <taxon>Mammalia</taxon>
        <taxon>Eutheria</taxon>
        <taxon>Laurasiatheria</taxon>
        <taxon>Chiroptera</taxon>
        <taxon>Yangochiroptera</taxon>
        <taxon>Vespertilionidae</taxon>
        <taxon>Cnephaeus</taxon>
    </lineage>
</organism>
<dbReference type="GO" id="GO:0006911">
    <property type="term" value="P:phagocytosis, engulfment"/>
    <property type="evidence" value="ECO:0007669"/>
    <property type="project" value="TreeGrafter"/>
</dbReference>
<dbReference type="EMBL" id="JAULJE010000016">
    <property type="protein sequence ID" value="KAK1333688.1"/>
    <property type="molecule type" value="Genomic_DNA"/>
</dbReference>
<keyword evidence="7" id="KW-1015">Disulfide bond</keyword>
<dbReference type="GO" id="GO:0009986">
    <property type="term" value="C:cell surface"/>
    <property type="evidence" value="ECO:0007669"/>
    <property type="project" value="TreeGrafter"/>
</dbReference>
<keyword evidence="2" id="KW-1003">Cell membrane</keyword>
<protein>
    <recommendedName>
        <fullName evidence="13">Ig-like domain-containing protein</fullName>
    </recommendedName>
</protein>
<name>A0AA40LJA3_CNENI</name>
<keyword evidence="6 10" id="KW-0472">Membrane</keyword>
<dbReference type="PANTHER" id="PTHR47009">
    <property type="entry name" value="HEPATITIS A VIRUS CELLULAR RECEPTOR 1 HOMOLOG"/>
    <property type="match status" value="1"/>
</dbReference>
<dbReference type="InterPro" id="IPR052331">
    <property type="entry name" value="TIM_domain-containing_protein"/>
</dbReference>
<evidence type="ECO:0000256" key="7">
    <source>
        <dbReference type="ARBA" id="ARBA00023157"/>
    </source>
</evidence>
<evidence type="ECO:0000256" key="10">
    <source>
        <dbReference type="SAM" id="Phobius"/>
    </source>
</evidence>
<dbReference type="Gene3D" id="2.60.40.10">
    <property type="entry name" value="Immunoglobulins"/>
    <property type="match status" value="2"/>
</dbReference>
<keyword evidence="3 10" id="KW-0812">Transmembrane</keyword>
<dbReference type="Proteomes" id="UP001177744">
    <property type="component" value="Unassembled WGS sequence"/>
</dbReference>
<evidence type="ECO:0000256" key="2">
    <source>
        <dbReference type="ARBA" id="ARBA00022475"/>
    </source>
</evidence>
<evidence type="ECO:0000256" key="3">
    <source>
        <dbReference type="ARBA" id="ARBA00022692"/>
    </source>
</evidence>
<evidence type="ECO:0000256" key="4">
    <source>
        <dbReference type="ARBA" id="ARBA00022729"/>
    </source>
</evidence>
<comment type="subcellular location">
    <subcellularLocation>
        <location evidence="1">Cell membrane</location>
        <topology evidence="1">Single-pass type I membrane protein</topology>
    </subcellularLocation>
</comment>
<evidence type="ECO:0000313" key="12">
    <source>
        <dbReference type="Proteomes" id="UP001177744"/>
    </source>
</evidence>
<evidence type="ECO:0000256" key="6">
    <source>
        <dbReference type="ARBA" id="ARBA00023136"/>
    </source>
</evidence>
<dbReference type="InterPro" id="IPR013783">
    <property type="entry name" value="Ig-like_fold"/>
</dbReference>
<proteinExistence type="predicted"/>
<evidence type="ECO:0000256" key="8">
    <source>
        <dbReference type="ARBA" id="ARBA00023180"/>
    </source>
</evidence>
<comment type="caution">
    <text evidence="11">The sequence shown here is derived from an EMBL/GenBank/DDBJ whole genome shotgun (WGS) entry which is preliminary data.</text>
</comment>
<accession>A0AA40LJA3</accession>
<gene>
    <name evidence="11" type="ORF">QTO34_006074</name>
</gene>